<dbReference type="OrthoDB" id="46988at2759"/>
<proteinExistence type="predicted"/>
<feature type="transmembrane region" description="Helical" evidence="1">
    <location>
        <begin position="150"/>
        <end position="169"/>
    </location>
</feature>
<keyword evidence="1" id="KW-0812">Transmembrane</keyword>
<feature type="transmembrane region" description="Helical" evidence="1">
    <location>
        <begin position="45"/>
        <end position="62"/>
    </location>
</feature>
<keyword evidence="1" id="KW-0472">Membrane</keyword>
<name>A0A2U9QY07_PICKU</name>
<keyword evidence="1" id="KW-1133">Transmembrane helix</keyword>
<organism evidence="2 3">
    <name type="scientific">Pichia kudriavzevii</name>
    <name type="common">Yeast</name>
    <name type="synonym">Issatchenkia orientalis</name>
    <dbReference type="NCBI Taxonomy" id="4909"/>
    <lineage>
        <taxon>Eukaryota</taxon>
        <taxon>Fungi</taxon>
        <taxon>Dikarya</taxon>
        <taxon>Ascomycota</taxon>
        <taxon>Saccharomycotina</taxon>
        <taxon>Pichiomycetes</taxon>
        <taxon>Pichiales</taxon>
        <taxon>Pichiaceae</taxon>
        <taxon>Pichia</taxon>
    </lineage>
</organism>
<dbReference type="VEuPathDB" id="FungiDB:C5L36_0A04745"/>
<dbReference type="RefSeq" id="XP_029319354.1">
    <property type="nucleotide sequence ID" value="XM_029463494.1"/>
</dbReference>
<dbReference type="GeneID" id="40381587"/>
<dbReference type="Proteomes" id="UP000249293">
    <property type="component" value="Chromosome 1"/>
</dbReference>
<dbReference type="UniPathway" id="UPA00094"/>
<feature type="transmembrane region" description="Helical" evidence="1">
    <location>
        <begin position="189"/>
        <end position="206"/>
    </location>
</feature>
<accession>A0A2U9QY07</accession>
<dbReference type="GO" id="GO:0006633">
    <property type="term" value="P:fatty acid biosynthetic process"/>
    <property type="evidence" value="ECO:0007669"/>
    <property type="project" value="UniProtKB-UniPathway"/>
</dbReference>
<protein>
    <submittedName>
        <fullName evidence="2">Uncharacterized protein</fullName>
    </submittedName>
</protein>
<gene>
    <name evidence="2" type="ORF">C5L36_0A04745</name>
</gene>
<dbReference type="STRING" id="4909.A0A2U9QY07"/>
<evidence type="ECO:0000313" key="3">
    <source>
        <dbReference type="Proteomes" id="UP000249293"/>
    </source>
</evidence>
<dbReference type="KEGG" id="pkz:C5L36_0A04745"/>
<keyword evidence="3" id="KW-1185">Reference proteome</keyword>
<evidence type="ECO:0000256" key="1">
    <source>
        <dbReference type="SAM" id="Phobius"/>
    </source>
</evidence>
<sequence>MNTTQKYFLLTDTAATLFWTYVLARLVILYPLTGARFLPGGLADFYLSVLVGTCALELFNYASIFRHVRGTPTIYNALPKPYWVNLLLTNSTRLLLAFVIYNYPKVARTNAFPLLVASQSIKELFRWYYNIEKVRLYNNVSKTAVAIRKITFLIATPLEASSIFYILFQSLPVESYQDALLPYDTRIKTLLKAILLGYFPAFYALYKRSIYKYFFVHSRETYQKKQK</sequence>
<feature type="transmembrane region" description="Helical" evidence="1">
    <location>
        <begin position="7"/>
        <end position="33"/>
    </location>
</feature>
<reference evidence="2 3" key="1">
    <citation type="submission" date="2018-06" db="EMBL/GenBank/DDBJ databases">
        <title>Population genomics shows no distinction between pathogenic Candida krusei and environmental Pichia kudriavzevii: One species, four names.</title>
        <authorList>
            <person name="Douglass A.P."/>
            <person name="Offei B."/>
            <person name="Braun-Galleani S."/>
            <person name="Coughlan A.Y."/>
            <person name="Martos A."/>
            <person name="Ortiz-Merino R.A."/>
            <person name="Byrne K.P."/>
            <person name="Wolfe K.H."/>
        </authorList>
    </citation>
    <scope>NUCLEOTIDE SEQUENCE [LARGE SCALE GENOMIC DNA]</scope>
    <source>
        <strain evidence="2 3">CBS573</strain>
    </source>
</reference>
<evidence type="ECO:0000313" key="2">
    <source>
        <dbReference type="EMBL" id="AWU73877.1"/>
    </source>
</evidence>
<dbReference type="EMBL" id="CP028773">
    <property type="protein sequence ID" value="AWU73877.1"/>
    <property type="molecule type" value="Genomic_DNA"/>
</dbReference>
<dbReference type="AlphaFoldDB" id="A0A2U9QY07"/>